<feature type="chain" id="PRO_5047221283" evidence="2">
    <location>
        <begin position="24"/>
        <end position="1670"/>
    </location>
</feature>
<feature type="compositionally biased region" description="Polar residues" evidence="1">
    <location>
        <begin position="1537"/>
        <end position="1551"/>
    </location>
</feature>
<evidence type="ECO:0000313" key="3">
    <source>
        <dbReference type="EMBL" id="MEK7951269.1"/>
    </source>
</evidence>
<evidence type="ECO:0000256" key="2">
    <source>
        <dbReference type="SAM" id="SignalP"/>
    </source>
</evidence>
<organism evidence="3 4">
    <name type="scientific">Luteolibacter soli</name>
    <dbReference type="NCBI Taxonomy" id="3135280"/>
    <lineage>
        <taxon>Bacteria</taxon>
        <taxon>Pseudomonadati</taxon>
        <taxon>Verrucomicrobiota</taxon>
        <taxon>Verrucomicrobiia</taxon>
        <taxon>Verrucomicrobiales</taxon>
        <taxon>Verrucomicrobiaceae</taxon>
        <taxon>Luteolibacter</taxon>
    </lineage>
</organism>
<accession>A0ABU9AU33</accession>
<evidence type="ECO:0000313" key="4">
    <source>
        <dbReference type="Proteomes" id="UP001371305"/>
    </source>
</evidence>
<comment type="caution">
    <text evidence="3">The sequence shown here is derived from an EMBL/GenBank/DDBJ whole genome shotgun (WGS) entry which is preliminary data.</text>
</comment>
<feature type="signal peptide" evidence="2">
    <location>
        <begin position="1"/>
        <end position="23"/>
    </location>
</feature>
<gene>
    <name evidence="3" type="ORF">WKV53_12200</name>
</gene>
<dbReference type="Proteomes" id="UP001371305">
    <property type="component" value="Unassembled WGS sequence"/>
</dbReference>
<name>A0ABU9AU33_9BACT</name>
<evidence type="ECO:0000256" key="1">
    <source>
        <dbReference type="SAM" id="MobiDB-lite"/>
    </source>
</evidence>
<proteinExistence type="predicted"/>
<protein>
    <submittedName>
        <fullName evidence="3">Uncharacterized protein</fullName>
    </submittedName>
</protein>
<dbReference type="EMBL" id="JBBUKT010000004">
    <property type="protein sequence ID" value="MEK7951269.1"/>
    <property type="molecule type" value="Genomic_DNA"/>
</dbReference>
<feature type="region of interest" description="Disordered" evidence="1">
    <location>
        <begin position="1537"/>
        <end position="1577"/>
    </location>
</feature>
<keyword evidence="4" id="KW-1185">Reference proteome</keyword>
<keyword evidence="2" id="KW-0732">Signal</keyword>
<reference evidence="3 4" key="1">
    <citation type="submission" date="2024-04" db="EMBL/GenBank/DDBJ databases">
        <title>Luteolibacter sp. isolated from soil.</title>
        <authorList>
            <person name="An J."/>
        </authorList>
    </citation>
    <scope>NUCLEOTIDE SEQUENCE [LARGE SCALE GENOMIC DNA]</scope>
    <source>
        <strain evidence="3 4">Y139</strain>
    </source>
</reference>
<dbReference type="RefSeq" id="WP_341404871.1">
    <property type="nucleotide sequence ID" value="NZ_JBBUKT010000004.1"/>
</dbReference>
<sequence>MIFPRLFARILLAWLAASSVVRADLTQEQIRTALGSPPELTWALTGVSAASWRTDDRGLFASTSSEYGVETTVNGPGLISLNTKSDGGFRTRVWIDGVMSGGEATDHDQAVRAEVPVGAHVVRWSARRQFSDGRPAAFSNAGWEPFSEVPLDKAKAGTGIALAAGGNKPWRGQNAWHRGDGGAAWSGLRISRSTGATPEPQEPLTATVRGPAVLSYHARFRGYGPSTFRIDGKKNALTLGAEGDWKRNLSWVGPGTHIATWEAGYYLAGSRYDFDLAVDDVELLPLIPYATALDTSEAGWTATANSTSGQEPFGISDPQAVNGSLVILPVATSLTTRLAGPALLSLRTDSGPVIEVDGSEIRPVLIGEASLGAWRTLVWTIGAGDHELRIGNPGIEQGVQIDQLKINSPPETLEQTLGLPKDSLTTGGNARWETIPMPTLNGYVVRAVLDREHPVGWLETTVDGPMEISFTLADTRGSQALKLLVDGVPLIVADDFHASARAVLETPQGTHVIRWLAELPPGYDSDDPLEASFFGVQMLHLDPPGKLLAALDTNLPVVTLPLWHVTRDIPGAEGGASVQPGNTGESTWCQINTGFVGPGYLEFRWHASLDEGGIPEGNWWFDCLTTGLFSTFGDDDSSSDWRTARYWLPPGYHRVQWEFFGTAGDSEQAALDGVHFTPTPTVDLAASLDAEEIPWENDVNAPWIGSRRDDPEDDFAVSPALTGEETSRLATTVTGPGELSFVWKNIGSLHYGSAELRINGITCAELYDPYHAQTVTVRLPDSGASVVEWIVTGEISRDNVNMRVELDQVRWSPYFTSPWAEALDTGRGVKWHSGGDAPFGGSNLPGAMGGTAAIAIVKSGENAWLETTVNGPGLFEFSLLEPAYSNLYGNPWIYWTLAIDGTPVAVDGAASREPFWITGPGKHRVRLTLRIPDWKEGDQEWIAGAVDQVTWQPMKRVGLNKGGGLPRLNWKSSSSVSPVALSRAGRQNEPAIVLNTLDDSGCWVETKVHGPCELSWDSALSENWGTFWHARNSLQIDGAAAIPMTAHAWQRMRLTLPPGPHSIRWNCDPYEEPWEGGEEGEESPVAFDAMWRIGNLSVRRGYSQLSAAVDVPELFALETGDNGGSTVTVAGEDAWQPGYGSSLYFFHPSRAEEVRALWGRPGKMSGTWRYQDQDGYGANLTSNGGSWESHVSAMAPGRFSRWTYLSKLGRETPLLASLSIDSSVAKAVAEAAEFPTPVTANGWVGRDDGGSPVGGDSAWSFLSRTGYNSDQVAETTVVGPARLSFWWKRRGSSILSVSLDGGLLPIPSAGEAWTRVELAVNAGSHVVRWSHEPGPGTSYSDPSEAWLDGLLLTNAAARSLDQAASLDPAVLLSTNDDLPLSWHPVAHAEADGSWTEAVRAISGSRVLKTTVNGPSILSFRARAFTGLPIAGLAEVSISMSGGGSGPPHGGGGVIPTVLGFFLAAQVDGTTVERLDATTTGEWEEMSVQVPAGSHEVSFQLMASLESWLFDEYEAEATQPDLQGWLDDFRLERIASPLSASSPQTASHQSPGNDADHDGASDDLEYWFGTDPENPSSVPPALEIHTAPGQPLAPATWLMIPYLPFHASGAVLEASSDLLEWQPLDVPLLHEPPSPISSLPWAQATATHYPWVIPPGGSQQYFRLRFPDLTD</sequence>